<evidence type="ECO:0000256" key="6">
    <source>
        <dbReference type="ARBA" id="ARBA00023136"/>
    </source>
</evidence>
<dbReference type="CDD" id="cd00637">
    <property type="entry name" value="7tm_classA_rhodopsin-like"/>
    <property type="match status" value="1"/>
</dbReference>
<evidence type="ECO:0000256" key="8">
    <source>
        <dbReference type="ARBA" id="ARBA00023224"/>
    </source>
</evidence>
<evidence type="ECO:0000256" key="5">
    <source>
        <dbReference type="ARBA" id="ARBA00023040"/>
    </source>
</evidence>
<keyword evidence="3 9" id="KW-0812">Transmembrane</keyword>
<dbReference type="EMBL" id="MTYJ01000002">
    <property type="protein sequence ID" value="OQV25509.1"/>
    <property type="molecule type" value="Genomic_DNA"/>
</dbReference>
<keyword evidence="7" id="KW-0675">Receptor</keyword>
<feature type="transmembrane region" description="Helical" evidence="9">
    <location>
        <begin position="250"/>
        <end position="271"/>
    </location>
</feature>
<reference evidence="12" key="1">
    <citation type="submission" date="2017-01" db="EMBL/GenBank/DDBJ databases">
        <title>Comparative genomics of anhydrobiosis in the tardigrade Hypsibius dujardini.</title>
        <authorList>
            <person name="Yoshida Y."/>
            <person name="Koutsovoulos G."/>
            <person name="Laetsch D."/>
            <person name="Stevens L."/>
            <person name="Kumar S."/>
            <person name="Horikawa D."/>
            <person name="Ishino K."/>
            <person name="Komine S."/>
            <person name="Tomita M."/>
            <person name="Blaxter M."/>
            <person name="Arakawa K."/>
        </authorList>
    </citation>
    <scope>NUCLEOTIDE SEQUENCE [LARGE SCALE GENOMIC DNA]</scope>
    <source>
        <strain evidence="12">Z151</strain>
    </source>
</reference>
<gene>
    <name evidence="11" type="ORF">BV898_00449</name>
</gene>
<dbReference type="GO" id="GO:0004930">
    <property type="term" value="F:G protein-coupled receptor activity"/>
    <property type="evidence" value="ECO:0007669"/>
    <property type="project" value="UniProtKB-KW"/>
</dbReference>
<dbReference type="PANTHER" id="PTHR24228">
    <property type="entry name" value="B2 BRADYKININ RECEPTOR/ANGIOTENSIN II RECEPTOR"/>
    <property type="match status" value="1"/>
</dbReference>
<evidence type="ECO:0000313" key="12">
    <source>
        <dbReference type="Proteomes" id="UP000192578"/>
    </source>
</evidence>
<evidence type="ECO:0000313" key="11">
    <source>
        <dbReference type="EMBL" id="OQV25509.1"/>
    </source>
</evidence>
<evidence type="ECO:0000256" key="1">
    <source>
        <dbReference type="ARBA" id="ARBA00004651"/>
    </source>
</evidence>
<keyword evidence="6 9" id="KW-0472">Membrane</keyword>
<name>A0A1W0XDF8_HYPEX</name>
<sequence>MANLTALQNITEQSLNCTGHCGSLKPHLLRWSAVLLATSVFGVISNGVLLGVIGRSRTLRSGTGILISHVVVAQLLMCAVHFPVHVFLVYGKNFWSITYPAHTCTYAYFPNLATVFAIGWSEATLAVNRLIATVCPYHYPTWTTRRVGFAMVAACWVISCGTLLPFCFGVGGVFGSSSLGQCAALKSSFITYSVIFSVNAYAPYTIVGVIAVTIICKVCAKKLAKKYTVAPDVTDPPVGLRTRALFRQRLNLAGMLFVSFLFSVVCSQPVALSNTLFPAYQKSDPLFSLWLVLARLIQYSLSPVTKCNDTEK</sequence>
<keyword evidence="4 9" id="KW-1133">Transmembrane helix</keyword>
<dbReference type="InterPro" id="IPR000276">
    <property type="entry name" value="GPCR_Rhodpsn"/>
</dbReference>
<evidence type="ECO:0000256" key="7">
    <source>
        <dbReference type="ARBA" id="ARBA00023170"/>
    </source>
</evidence>
<organism evidence="11 12">
    <name type="scientific">Hypsibius exemplaris</name>
    <name type="common">Freshwater tardigrade</name>
    <dbReference type="NCBI Taxonomy" id="2072580"/>
    <lineage>
        <taxon>Eukaryota</taxon>
        <taxon>Metazoa</taxon>
        <taxon>Ecdysozoa</taxon>
        <taxon>Tardigrada</taxon>
        <taxon>Eutardigrada</taxon>
        <taxon>Parachela</taxon>
        <taxon>Hypsibioidea</taxon>
        <taxon>Hypsibiidae</taxon>
        <taxon>Hypsibius</taxon>
    </lineage>
</organism>
<dbReference type="SUPFAM" id="SSF81321">
    <property type="entry name" value="Family A G protein-coupled receptor-like"/>
    <property type="match status" value="1"/>
</dbReference>
<evidence type="ECO:0000256" key="3">
    <source>
        <dbReference type="ARBA" id="ARBA00022692"/>
    </source>
</evidence>
<dbReference type="PANTHER" id="PTHR24228:SF59">
    <property type="entry name" value="NEUROPEPTIDE RECEPTOR 15"/>
    <property type="match status" value="1"/>
</dbReference>
<feature type="transmembrane region" description="Helical" evidence="9">
    <location>
        <begin position="65"/>
        <end position="88"/>
    </location>
</feature>
<keyword evidence="2" id="KW-1003">Cell membrane</keyword>
<protein>
    <recommendedName>
        <fullName evidence="10">G-protein coupled receptors family 1 profile domain-containing protein</fullName>
    </recommendedName>
</protein>
<keyword evidence="12" id="KW-1185">Reference proteome</keyword>
<evidence type="ECO:0000259" key="10">
    <source>
        <dbReference type="PROSITE" id="PS50262"/>
    </source>
</evidence>
<evidence type="ECO:0000256" key="4">
    <source>
        <dbReference type="ARBA" id="ARBA00022989"/>
    </source>
</evidence>
<feature type="transmembrane region" description="Helical" evidence="9">
    <location>
        <begin position="147"/>
        <end position="174"/>
    </location>
</feature>
<comment type="caution">
    <text evidence="11">The sequence shown here is derived from an EMBL/GenBank/DDBJ whole genome shotgun (WGS) entry which is preliminary data.</text>
</comment>
<feature type="transmembrane region" description="Helical" evidence="9">
    <location>
        <begin position="108"/>
        <end position="127"/>
    </location>
</feature>
<evidence type="ECO:0000256" key="2">
    <source>
        <dbReference type="ARBA" id="ARBA00022475"/>
    </source>
</evidence>
<dbReference type="PROSITE" id="PS50262">
    <property type="entry name" value="G_PROTEIN_RECEP_F1_2"/>
    <property type="match status" value="1"/>
</dbReference>
<keyword evidence="5" id="KW-0297">G-protein coupled receptor</keyword>
<comment type="subcellular location">
    <subcellularLocation>
        <location evidence="1">Cell membrane</location>
        <topology evidence="1">Multi-pass membrane protein</topology>
    </subcellularLocation>
</comment>
<feature type="transmembrane region" description="Helical" evidence="9">
    <location>
        <begin position="194"/>
        <end position="216"/>
    </location>
</feature>
<keyword evidence="8" id="KW-0807">Transducer</keyword>
<dbReference type="GO" id="GO:0005886">
    <property type="term" value="C:plasma membrane"/>
    <property type="evidence" value="ECO:0007669"/>
    <property type="project" value="UniProtKB-SubCell"/>
</dbReference>
<dbReference type="Gene3D" id="1.20.1070.10">
    <property type="entry name" value="Rhodopsin 7-helix transmembrane proteins"/>
    <property type="match status" value="1"/>
</dbReference>
<dbReference type="AlphaFoldDB" id="A0A1W0XDF8"/>
<dbReference type="InterPro" id="IPR017452">
    <property type="entry name" value="GPCR_Rhodpsn_7TM"/>
</dbReference>
<proteinExistence type="predicted"/>
<dbReference type="Pfam" id="PF00001">
    <property type="entry name" value="7tm_1"/>
    <property type="match status" value="1"/>
</dbReference>
<accession>A0A1W0XDF8</accession>
<dbReference type="OrthoDB" id="6021389at2759"/>
<dbReference type="Proteomes" id="UP000192578">
    <property type="component" value="Unassembled WGS sequence"/>
</dbReference>
<evidence type="ECO:0000256" key="9">
    <source>
        <dbReference type="SAM" id="Phobius"/>
    </source>
</evidence>
<feature type="transmembrane region" description="Helical" evidence="9">
    <location>
        <begin position="33"/>
        <end position="53"/>
    </location>
</feature>
<feature type="domain" description="G-protein coupled receptors family 1 profile" evidence="10">
    <location>
        <begin position="45"/>
        <end position="306"/>
    </location>
</feature>